<feature type="domain" description="N-acetyltransferase" evidence="1">
    <location>
        <begin position="5"/>
        <end position="161"/>
    </location>
</feature>
<evidence type="ECO:0000313" key="2">
    <source>
        <dbReference type="EMBL" id="MBV6340318.1"/>
    </source>
</evidence>
<proteinExistence type="predicted"/>
<gene>
    <name evidence="2" type="ORF">HWQ67_01845</name>
</gene>
<name>A0ABS6RUL6_9BACT</name>
<reference evidence="2 3" key="1">
    <citation type="journal article" date="2020" name="J Geophys Res Biogeosci">
        <title>Magnetotaxis as an Adaptation to Enable Bacterial Shuttling of Microbial Sulfur and Sulfur Cycling Across Aquatic Oxic#Anoxic Interfaces.</title>
        <authorList>
            <person name="Li J."/>
            <person name="Liu P."/>
            <person name="Wang J."/>
            <person name="Roberts A.P."/>
            <person name="Pan Y."/>
        </authorList>
    </citation>
    <scope>NUCLEOTIDE SEQUENCE [LARGE SCALE GENOMIC DNA]</scope>
    <source>
        <strain evidence="2 3">MYR-1_YQ</strain>
    </source>
</reference>
<sequence>MSPLVLRRQVSNSDREGVRRILDATGVFHRREIDVAEELVIDALEKGAASEYLFIFADVDGVTAGYICYGAISMTEAGFDLYWIATDPRYYNRGIAAKLLREAEGHIVALGGKYIFVETSSKVQYLPARGFYKKHGYIEVARVPNYYADGDDKVILMTTLRGGTPLPQTAPFFSLTVKCDCPGGT</sequence>
<dbReference type="SUPFAM" id="SSF55729">
    <property type="entry name" value="Acyl-CoA N-acyltransferases (Nat)"/>
    <property type="match status" value="1"/>
</dbReference>
<organism evidence="2 3">
    <name type="scientific">Candidatus Magnetobacterium casense</name>
    <dbReference type="NCBI Taxonomy" id="1455061"/>
    <lineage>
        <taxon>Bacteria</taxon>
        <taxon>Pseudomonadati</taxon>
        <taxon>Nitrospirota</taxon>
        <taxon>Thermodesulfovibrionia</taxon>
        <taxon>Thermodesulfovibrionales</taxon>
        <taxon>Candidatus Magnetobacteriaceae</taxon>
        <taxon>Candidatus Magnetobacterium</taxon>
    </lineage>
</organism>
<dbReference type="InterPro" id="IPR016181">
    <property type="entry name" value="Acyl_CoA_acyltransferase"/>
</dbReference>
<dbReference type="EMBL" id="JABXWD010000018">
    <property type="protein sequence ID" value="MBV6340318.1"/>
    <property type="molecule type" value="Genomic_DNA"/>
</dbReference>
<dbReference type="Pfam" id="PF13508">
    <property type="entry name" value="Acetyltransf_7"/>
    <property type="match status" value="1"/>
</dbReference>
<protein>
    <submittedName>
        <fullName evidence="2">GNAT family N-acetyltransferase</fullName>
    </submittedName>
</protein>
<accession>A0ABS6RUL6</accession>
<keyword evidence="3" id="KW-1185">Reference proteome</keyword>
<evidence type="ECO:0000259" key="1">
    <source>
        <dbReference type="PROSITE" id="PS51186"/>
    </source>
</evidence>
<dbReference type="Gene3D" id="3.40.630.30">
    <property type="match status" value="1"/>
</dbReference>
<dbReference type="CDD" id="cd04301">
    <property type="entry name" value="NAT_SF"/>
    <property type="match status" value="1"/>
</dbReference>
<dbReference type="PROSITE" id="PS51186">
    <property type="entry name" value="GNAT"/>
    <property type="match status" value="1"/>
</dbReference>
<dbReference type="InterPro" id="IPR000182">
    <property type="entry name" value="GNAT_dom"/>
</dbReference>
<evidence type="ECO:0000313" key="3">
    <source>
        <dbReference type="Proteomes" id="UP001196980"/>
    </source>
</evidence>
<dbReference type="Proteomes" id="UP001196980">
    <property type="component" value="Unassembled WGS sequence"/>
</dbReference>
<comment type="caution">
    <text evidence="2">The sequence shown here is derived from an EMBL/GenBank/DDBJ whole genome shotgun (WGS) entry which is preliminary data.</text>
</comment>